<name>A0A1D8AZA4_9BACT</name>
<dbReference type="RefSeq" id="WP_069963282.1">
    <property type="nucleotide sequence ID" value="NZ_CP016094.1"/>
</dbReference>
<evidence type="ECO:0000313" key="1">
    <source>
        <dbReference type="EMBL" id="AOS46207.1"/>
    </source>
</evidence>
<dbReference type="STRING" id="1838286.Verru16b_03304"/>
<dbReference type="EMBL" id="CP016094">
    <property type="protein sequence ID" value="AOS46207.1"/>
    <property type="molecule type" value="Genomic_DNA"/>
</dbReference>
<proteinExistence type="predicted"/>
<accession>A0A1D8AZA4</accession>
<dbReference type="AlphaFoldDB" id="A0A1D8AZA4"/>
<dbReference type="OrthoDB" id="9814566at2"/>
<gene>
    <name evidence="1" type="ORF">Verru16b_03304</name>
</gene>
<organism evidence="1 2">
    <name type="scientific">Lacunisphaera limnophila</name>
    <dbReference type="NCBI Taxonomy" id="1838286"/>
    <lineage>
        <taxon>Bacteria</taxon>
        <taxon>Pseudomonadati</taxon>
        <taxon>Verrucomicrobiota</taxon>
        <taxon>Opitutia</taxon>
        <taxon>Opitutales</taxon>
        <taxon>Opitutaceae</taxon>
        <taxon>Lacunisphaera</taxon>
    </lineage>
</organism>
<evidence type="ECO:0008006" key="3">
    <source>
        <dbReference type="Google" id="ProtNLM"/>
    </source>
</evidence>
<sequence length="59" mass="6236">MHDALAIDCPHCGETFSLAFDVTEGSAEFIADCEVCCRPMVVAVRVTDGAVDGVEVTEC</sequence>
<dbReference type="KEGG" id="obg:Verru16b_03304"/>
<dbReference type="Proteomes" id="UP000095228">
    <property type="component" value="Chromosome"/>
</dbReference>
<evidence type="ECO:0000313" key="2">
    <source>
        <dbReference type="Proteomes" id="UP000095228"/>
    </source>
</evidence>
<keyword evidence="2" id="KW-1185">Reference proteome</keyword>
<dbReference type="InterPro" id="IPR017143">
    <property type="entry name" value="UCP037225"/>
</dbReference>
<dbReference type="InterPro" id="IPR025990">
    <property type="entry name" value="zinc_ribbon_bacterial"/>
</dbReference>
<reference evidence="1 2" key="1">
    <citation type="submission" date="2016-06" db="EMBL/GenBank/DDBJ databases">
        <title>Three novel species with peptidoglycan cell walls form the new genus Lacunisphaera gen. nov. in the family Opitutaceae of the verrucomicrobial subdivision 4.</title>
        <authorList>
            <person name="Rast P."/>
            <person name="Gloeckner I."/>
            <person name="Jogler M."/>
            <person name="Boedeker C."/>
            <person name="Jeske O."/>
            <person name="Wiegand S."/>
            <person name="Reinhardt R."/>
            <person name="Schumann P."/>
            <person name="Rohde M."/>
            <person name="Spring S."/>
            <person name="Gloeckner F.O."/>
            <person name="Jogler C."/>
        </authorList>
    </citation>
    <scope>NUCLEOTIDE SEQUENCE [LARGE SCALE GENOMIC DNA]</scope>
    <source>
        <strain evidence="1 2">IG16b</strain>
    </source>
</reference>
<dbReference type="PIRSF" id="PIRSF037225">
    <property type="entry name" value="UCP037225"/>
    <property type="match status" value="1"/>
</dbReference>
<protein>
    <recommendedName>
        <fullName evidence="3">CPXCG motif-containing cysteine-rich protein</fullName>
    </recommendedName>
</protein>
<dbReference type="Pfam" id="PF14255">
    <property type="entry name" value="Zn_ribbon_21"/>
    <property type="match status" value="1"/>
</dbReference>